<dbReference type="EMBL" id="LT598478">
    <property type="protein sequence ID" value="SCU81603.1"/>
    <property type="molecule type" value="Genomic_DNA"/>
</dbReference>
<evidence type="ECO:0000256" key="8">
    <source>
        <dbReference type="ARBA" id="ARBA00032015"/>
    </source>
</evidence>
<organism evidence="12 13">
    <name type="scientific">Lachancea meyersii CBS 8951</name>
    <dbReference type="NCBI Taxonomy" id="1266667"/>
    <lineage>
        <taxon>Eukaryota</taxon>
        <taxon>Fungi</taxon>
        <taxon>Dikarya</taxon>
        <taxon>Ascomycota</taxon>
        <taxon>Saccharomycotina</taxon>
        <taxon>Saccharomycetes</taxon>
        <taxon>Saccharomycetales</taxon>
        <taxon>Saccharomycetaceae</taxon>
        <taxon>Lachancea</taxon>
    </lineage>
</organism>
<feature type="domain" description="Mediator complex subunit Med16 N-terminal" evidence="10">
    <location>
        <begin position="163"/>
        <end position="466"/>
    </location>
</feature>
<comment type="similarity">
    <text evidence="2 9">Belongs to the Mediator complex subunit 16 family.</text>
</comment>
<dbReference type="InterPro" id="IPR021665">
    <property type="entry name" value="Mediator_Med16_N"/>
</dbReference>
<keyword evidence="13" id="KW-1185">Reference proteome</keyword>
<evidence type="ECO:0000256" key="5">
    <source>
        <dbReference type="ARBA" id="ARBA00023159"/>
    </source>
</evidence>
<feature type="domain" description="Mediator complex subunit 16 C-terminal" evidence="11">
    <location>
        <begin position="808"/>
        <end position="935"/>
    </location>
</feature>
<keyword evidence="7 9" id="KW-0539">Nucleus</keyword>
<evidence type="ECO:0000256" key="6">
    <source>
        <dbReference type="ARBA" id="ARBA00023163"/>
    </source>
</evidence>
<evidence type="ECO:0000256" key="4">
    <source>
        <dbReference type="ARBA" id="ARBA00023015"/>
    </source>
</evidence>
<keyword evidence="5 9" id="KW-0010">Activator</keyword>
<dbReference type="InterPro" id="IPR048339">
    <property type="entry name" value="Mediator_Med16_C"/>
</dbReference>
<dbReference type="OrthoDB" id="4139168at2759"/>
<accession>A0A1G4IX21</accession>
<evidence type="ECO:0000256" key="2">
    <source>
        <dbReference type="ARBA" id="ARBA00006543"/>
    </source>
</evidence>
<dbReference type="Proteomes" id="UP000191144">
    <property type="component" value="Chromosome B"/>
</dbReference>
<name>A0A1G4IX21_9SACH</name>
<evidence type="ECO:0000313" key="13">
    <source>
        <dbReference type="Proteomes" id="UP000191144"/>
    </source>
</evidence>
<keyword evidence="4 9" id="KW-0805">Transcription regulation</keyword>
<evidence type="ECO:0000256" key="9">
    <source>
        <dbReference type="RuleBase" id="RU364149"/>
    </source>
</evidence>
<comment type="function">
    <text evidence="9">Component of the Mediator complex, a coactivator involved in the regulated transcription of nearly all RNA polymerase II-dependent genes. Mediator functions as a bridge to convey information from gene-specific regulatory proteins to the basal RNA polymerase II transcription machinery. Mediator is recruited to promoters by direct interactions with regulatory proteins and serves as a scaffold for the assembly of a functional preinitiation complex with RNA polymerase II and the general transcription factors.</text>
</comment>
<evidence type="ECO:0000259" key="10">
    <source>
        <dbReference type="Pfam" id="PF11635"/>
    </source>
</evidence>
<evidence type="ECO:0000256" key="7">
    <source>
        <dbReference type="ARBA" id="ARBA00023242"/>
    </source>
</evidence>
<evidence type="ECO:0000313" key="12">
    <source>
        <dbReference type="EMBL" id="SCU81603.1"/>
    </source>
</evidence>
<dbReference type="GO" id="GO:0045893">
    <property type="term" value="P:positive regulation of DNA-templated transcription"/>
    <property type="evidence" value="ECO:0007669"/>
    <property type="project" value="TreeGrafter"/>
</dbReference>
<gene>
    <name evidence="9" type="primary">MED16</name>
    <name evidence="12" type="ORF">LAME_0B07866G</name>
</gene>
<protein>
    <recommendedName>
        <fullName evidence="3 9">Mediator of RNA polymerase II transcription subunit 16</fullName>
    </recommendedName>
    <alternativeName>
        <fullName evidence="8 9">Mediator complex subunit 16</fullName>
    </alternativeName>
</protein>
<evidence type="ECO:0000256" key="3">
    <source>
        <dbReference type="ARBA" id="ARBA00019614"/>
    </source>
</evidence>
<sequence>MIASGLLNNELVSWSKSGLIAYVDNESGYANLCVTLLETINGTNWRLRPSKKYAIQPYMLDTSSTGNGSNTANGNASGTTQRSINHLSSIYWNNTHNHAGDQLALFDDVGNLTVLSAGQTVEGASTFDKLFVLFQDNGYKIYSQSAPLQESTSGIKATRALAKRDTHATIVEFHWVGTPTPLFALLRARKDPSTSAFKSQVQQFQPLGLTHPTSIKCACLGLRRGGQLDFWYQFSNSKDYKKISLNLNSCQESRNKQFDWIQCGKVAQMEEDQASIVGAYSRLSKKLIFYKLSVDWNISSQNAVADPKLHLQHIIEFSPDFLSDKGEPVELKGFELLSATSNKGSGPELLLCYDVMGVSRSIVKRFKLTQFTPSSELCAVFGVFNTEDQALPLCQYSFEKEHEYSFDCTISAIDYIFSENIVIFRLKDGHSSTYDRRTWKNEEELSREPKQDIISSAFSNGIRIPATLPTTAFEWSRISPSLGGILSKASSKDSLRFDPIEAPVTDVAENDLYVASTFAYAFVCANHRQTSGEDLSIAIKTHLLKIAQVSESRAEKFLKTVICTVYQLFGLTPDATKELKDKLIMSRPIQRAMLLQSELACSFTNNNIYNMSRTALTLRNILFAFNGVSRNIQVLIHHSATMNFQQPNGKLFQFAFSKQDLIYSLIPGAKWFVKLVTFLTQQMIVLINSPNDKENTLVLGIFSSKMTRQLLLSVLSEIKKVIHLVTKFPETSFPVLNESSIFLRKVLGDSPVNFEKFETFLADVNNKFTSLGESPIVGSSTKDSYLIIEGDIPPEVSQLKEFLLSYSNTAVLSHIKPAEVYFSDTRGLRIFSSEMFPSPYFKLLQPLEKGIVVSSDVISSNIPSRSLCVVETDDISKEPLGSGNYRLKRCCRCGAVSRAGYPVTSEDTIVPTSVSTKRWTSLYVKVCICSGLLYELEEDTHH</sequence>
<evidence type="ECO:0000256" key="1">
    <source>
        <dbReference type="ARBA" id="ARBA00004123"/>
    </source>
</evidence>
<dbReference type="InterPro" id="IPR048338">
    <property type="entry name" value="Mediator_Med16"/>
</dbReference>
<proteinExistence type="inferred from homology"/>
<dbReference type="PANTHER" id="PTHR13224">
    <property type="entry name" value="THYROID HORMONE RECEPTOR-ASSOCIATED PROTEIN-RELATED"/>
    <property type="match status" value="1"/>
</dbReference>
<dbReference type="GO" id="GO:0016592">
    <property type="term" value="C:mediator complex"/>
    <property type="evidence" value="ECO:0007669"/>
    <property type="project" value="InterPro"/>
</dbReference>
<dbReference type="Pfam" id="PF11635">
    <property type="entry name" value="Med16_N"/>
    <property type="match status" value="1"/>
</dbReference>
<reference evidence="13" key="1">
    <citation type="submission" date="2016-03" db="EMBL/GenBank/DDBJ databases">
        <authorList>
            <person name="Devillers Hugo."/>
        </authorList>
    </citation>
    <scope>NUCLEOTIDE SEQUENCE [LARGE SCALE GENOMIC DNA]</scope>
</reference>
<keyword evidence="6 9" id="KW-0804">Transcription</keyword>
<dbReference type="PANTHER" id="PTHR13224:SF6">
    <property type="entry name" value="MEDIATOR OF RNA POLYMERASE II TRANSCRIPTION SUBUNIT 16"/>
    <property type="match status" value="1"/>
</dbReference>
<dbReference type="Pfam" id="PF20719">
    <property type="entry name" value="Med16_C"/>
    <property type="match status" value="1"/>
</dbReference>
<comment type="subunit">
    <text evidence="9">Component of the Mediator complex.</text>
</comment>
<comment type="subcellular location">
    <subcellularLocation>
        <location evidence="1 9">Nucleus</location>
    </subcellularLocation>
</comment>
<evidence type="ECO:0000259" key="11">
    <source>
        <dbReference type="Pfam" id="PF20719"/>
    </source>
</evidence>
<dbReference type="AlphaFoldDB" id="A0A1G4IX21"/>